<sequence length="114" mass="13080">MESEHTSTITIRLRIMDKARIAWAWRESERDTPPPPTEERILLLRVIHPVARCNPRPKRLSTHSRSAAAGVTERPGHPPSNCGEQQLGLGTFFILPVHPFDRSRPQQPRKFKMV</sequence>
<name>A0A8G1RBC1_9EURO</name>
<evidence type="ECO:0000313" key="2">
    <source>
        <dbReference type="EMBL" id="RAH61604.1"/>
    </source>
</evidence>
<protein>
    <submittedName>
        <fullName evidence="2">Uncharacterized protein</fullName>
    </submittedName>
</protein>
<feature type="region of interest" description="Disordered" evidence="1">
    <location>
        <begin position="55"/>
        <end position="81"/>
    </location>
</feature>
<evidence type="ECO:0000313" key="3">
    <source>
        <dbReference type="Proteomes" id="UP000249526"/>
    </source>
</evidence>
<proteinExistence type="predicted"/>
<dbReference type="EMBL" id="KZ825055">
    <property type="protein sequence ID" value="RAH61604.1"/>
    <property type="molecule type" value="Genomic_DNA"/>
</dbReference>
<gene>
    <name evidence="2" type="ORF">BO85DRAFT_110487</name>
</gene>
<organism evidence="2 3">
    <name type="scientific">Aspergillus piperis CBS 112811</name>
    <dbReference type="NCBI Taxonomy" id="1448313"/>
    <lineage>
        <taxon>Eukaryota</taxon>
        <taxon>Fungi</taxon>
        <taxon>Dikarya</taxon>
        <taxon>Ascomycota</taxon>
        <taxon>Pezizomycotina</taxon>
        <taxon>Eurotiomycetes</taxon>
        <taxon>Eurotiomycetidae</taxon>
        <taxon>Eurotiales</taxon>
        <taxon>Aspergillaceae</taxon>
        <taxon>Aspergillus</taxon>
        <taxon>Aspergillus subgen. Circumdati</taxon>
    </lineage>
</organism>
<accession>A0A8G1RBC1</accession>
<dbReference type="Proteomes" id="UP000249526">
    <property type="component" value="Unassembled WGS sequence"/>
</dbReference>
<dbReference type="AlphaFoldDB" id="A0A8G1RBC1"/>
<reference evidence="2 3" key="1">
    <citation type="submission" date="2018-02" db="EMBL/GenBank/DDBJ databases">
        <title>The genomes of Aspergillus section Nigri reveals drivers in fungal speciation.</title>
        <authorList>
            <consortium name="DOE Joint Genome Institute"/>
            <person name="Vesth T.C."/>
            <person name="Nybo J."/>
            <person name="Theobald S."/>
            <person name="Brandl J."/>
            <person name="Frisvad J.C."/>
            <person name="Nielsen K.F."/>
            <person name="Lyhne E.K."/>
            <person name="Kogle M.E."/>
            <person name="Kuo A."/>
            <person name="Riley R."/>
            <person name="Clum A."/>
            <person name="Nolan M."/>
            <person name="Lipzen A."/>
            <person name="Salamov A."/>
            <person name="Henrissat B."/>
            <person name="Wiebenga A."/>
            <person name="De vries R.P."/>
            <person name="Grigoriev I.V."/>
            <person name="Mortensen U.H."/>
            <person name="Andersen M.R."/>
            <person name="Baker S.E."/>
        </authorList>
    </citation>
    <scope>NUCLEOTIDE SEQUENCE [LARGE SCALE GENOMIC DNA]</scope>
    <source>
        <strain evidence="2 3">CBS 112811</strain>
    </source>
</reference>
<dbReference type="GeneID" id="37157250"/>
<evidence type="ECO:0000256" key="1">
    <source>
        <dbReference type="SAM" id="MobiDB-lite"/>
    </source>
</evidence>
<dbReference type="RefSeq" id="XP_025519526.1">
    <property type="nucleotide sequence ID" value="XM_025653848.1"/>
</dbReference>
<keyword evidence="3" id="KW-1185">Reference proteome</keyword>